<evidence type="ECO:0000313" key="4">
    <source>
        <dbReference type="Proteomes" id="UP001212189"/>
    </source>
</evidence>
<sequence>MKNLIKGAVLAVSLAVAGVAVADAERPDHFKGVASPDLQTAVANFSEYNNRLETALAAELTNENLQAIHELTYTLENALEKINSELEELAETLEEVHIASETYKRDDLQKVAPVYLETARIIVK</sequence>
<proteinExistence type="predicted"/>
<keyword evidence="4" id="KW-1185">Reference proteome</keyword>
<organism evidence="3 4">
    <name type="scientific">Denitrificimonas caeni</name>
    <dbReference type="NCBI Taxonomy" id="521720"/>
    <lineage>
        <taxon>Bacteria</taxon>
        <taxon>Pseudomonadati</taxon>
        <taxon>Pseudomonadota</taxon>
        <taxon>Gammaproteobacteria</taxon>
        <taxon>Pseudomonadales</taxon>
        <taxon>Pseudomonadaceae</taxon>
        <taxon>Denitrificimonas</taxon>
    </lineage>
</organism>
<protein>
    <submittedName>
        <fullName evidence="3">Uncharacterized protein</fullName>
    </submittedName>
</protein>
<dbReference type="InterPro" id="IPR046634">
    <property type="entry name" value="DUF6746"/>
</dbReference>
<evidence type="ECO:0000256" key="1">
    <source>
        <dbReference type="SAM" id="Coils"/>
    </source>
</evidence>
<dbReference type="KEGG" id="dce:O6P33_04210"/>
<feature type="signal peptide" evidence="2">
    <location>
        <begin position="1"/>
        <end position="22"/>
    </location>
</feature>
<dbReference type="RefSeq" id="WP_269818994.1">
    <property type="nucleotide sequence ID" value="NZ_CP114976.1"/>
</dbReference>
<accession>A0AAE9VQ36</accession>
<reference evidence="3 4" key="1">
    <citation type="submission" date="2022-12" db="EMBL/GenBank/DDBJ databases">
        <title>Coexistence and Characterization of a Novel Tigecycline Resistance gene tet(X) variant and blaNDM-1 in a Pseudomonas caeni Isolate of Chicken Origin.</title>
        <authorList>
            <person name="Lu X."/>
            <person name="Zhang L."/>
            <person name="Li R."/>
            <person name="Wang Z."/>
        </authorList>
    </citation>
    <scope>NUCLEOTIDE SEQUENCE [LARGE SCALE GENOMIC DNA]</scope>
    <source>
        <strain evidence="3 4">CE14</strain>
    </source>
</reference>
<feature type="chain" id="PRO_5042205918" evidence="2">
    <location>
        <begin position="23"/>
        <end position="124"/>
    </location>
</feature>
<dbReference type="AlphaFoldDB" id="A0AAE9VQ36"/>
<evidence type="ECO:0000313" key="3">
    <source>
        <dbReference type="EMBL" id="WBE26048.1"/>
    </source>
</evidence>
<feature type="coiled-coil region" evidence="1">
    <location>
        <begin position="68"/>
        <end position="99"/>
    </location>
</feature>
<evidence type="ECO:0000256" key="2">
    <source>
        <dbReference type="SAM" id="SignalP"/>
    </source>
</evidence>
<keyword evidence="1" id="KW-0175">Coiled coil</keyword>
<dbReference type="Proteomes" id="UP001212189">
    <property type="component" value="Chromosome"/>
</dbReference>
<dbReference type="Pfam" id="PF20531">
    <property type="entry name" value="DUF6746"/>
    <property type="match status" value="1"/>
</dbReference>
<gene>
    <name evidence="3" type="ORF">O6P33_04210</name>
</gene>
<keyword evidence="2" id="KW-0732">Signal</keyword>
<dbReference type="EMBL" id="CP114976">
    <property type="protein sequence ID" value="WBE26048.1"/>
    <property type="molecule type" value="Genomic_DNA"/>
</dbReference>
<name>A0AAE9VQ36_9GAMM</name>